<keyword evidence="3 7" id="KW-0436">Ligase</keyword>
<dbReference type="InterPro" id="IPR014729">
    <property type="entry name" value="Rossmann-like_a/b/a_fold"/>
</dbReference>
<gene>
    <name evidence="11" type="ORF">WI372_09270</name>
</gene>
<evidence type="ECO:0000313" key="12">
    <source>
        <dbReference type="Proteomes" id="UP001484239"/>
    </source>
</evidence>
<evidence type="ECO:0000313" key="11">
    <source>
        <dbReference type="EMBL" id="MEK9501167.1"/>
    </source>
</evidence>
<dbReference type="PANTHER" id="PTHR23090">
    <property type="entry name" value="NH 3 /GLUTAMINE-DEPENDENT NAD + SYNTHETASE"/>
    <property type="match status" value="1"/>
</dbReference>
<dbReference type="PANTHER" id="PTHR23090:SF9">
    <property type="entry name" value="GLUTAMINE-DEPENDENT NAD(+) SYNTHETASE"/>
    <property type="match status" value="1"/>
</dbReference>
<dbReference type="Pfam" id="PF00795">
    <property type="entry name" value="CN_hydrolase"/>
    <property type="match status" value="2"/>
</dbReference>
<dbReference type="InterPro" id="IPR003010">
    <property type="entry name" value="C-N_Hydrolase"/>
</dbReference>
<dbReference type="InterPro" id="IPR022310">
    <property type="entry name" value="NAD/GMP_synthase"/>
</dbReference>
<comment type="pathway">
    <text evidence="1 7">Cofactor biosynthesis; NAD(+) biosynthesis; NAD(+) from deamido-NAD(+) (L-Gln route): step 1/1.</text>
</comment>
<comment type="caution">
    <text evidence="11">The sequence shown here is derived from an EMBL/GenBank/DDBJ whole genome shotgun (WGS) entry which is preliminary data.</text>
</comment>
<dbReference type="EC" id="6.3.5.1" evidence="7"/>
<evidence type="ECO:0000256" key="9">
    <source>
        <dbReference type="SAM" id="MobiDB-lite"/>
    </source>
</evidence>
<evidence type="ECO:0000256" key="8">
    <source>
        <dbReference type="RuleBase" id="RU003811"/>
    </source>
</evidence>
<dbReference type="EMBL" id="JBBHLI010000004">
    <property type="protein sequence ID" value="MEK9501167.1"/>
    <property type="molecule type" value="Genomic_DNA"/>
</dbReference>
<comment type="catalytic activity">
    <reaction evidence="7">
        <text>deamido-NAD(+) + L-glutamine + ATP + H2O = L-glutamate + AMP + diphosphate + NAD(+) + H(+)</text>
        <dbReference type="Rhea" id="RHEA:24384"/>
        <dbReference type="ChEBI" id="CHEBI:15377"/>
        <dbReference type="ChEBI" id="CHEBI:15378"/>
        <dbReference type="ChEBI" id="CHEBI:29985"/>
        <dbReference type="ChEBI" id="CHEBI:30616"/>
        <dbReference type="ChEBI" id="CHEBI:33019"/>
        <dbReference type="ChEBI" id="CHEBI:57540"/>
        <dbReference type="ChEBI" id="CHEBI:58359"/>
        <dbReference type="ChEBI" id="CHEBI:58437"/>
        <dbReference type="ChEBI" id="CHEBI:456215"/>
        <dbReference type="EC" id="6.3.5.1"/>
    </reaction>
</comment>
<proteinExistence type="inferred from homology"/>
<dbReference type="NCBIfam" id="TIGR00552">
    <property type="entry name" value="nadE"/>
    <property type="match status" value="1"/>
</dbReference>
<feature type="region of interest" description="Disordered" evidence="9">
    <location>
        <begin position="320"/>
        <end position="359"/>
    </location>
</feature>
<evidence type="ECO:0000259" key="10">
    <source>
        <dbReference type="PROSITE" id="PS50263"/>
    </source>
</evidence>
<dbReference type="SUPFAM" id="SSF56317">
    <property type="entry name" value="Carbon-nitrogen hydrolase"/>
    <property type="match status" value="1"/>
</dbReference>
<dbReference type="RefSeq" id="WP_405277270.1">
    <property type="nucleotide sequence ID" value="NZ_JBBHLI010000004.1"/>
</dbReference>
<dbReference type="CDD" id="cd00553">
    <property type="entry name" value="NAD_synthase"/>
    <property type="match status" value="1"/>
</dbReference>
<sequence>MTVSSSPRSRSPLRLALEQFHPEKARPESNLERIRERLTEHREESDLVVFPEAALSGYFLEGGVAESARTAEEVALGLGAAPPGAPDVVVGFYERWRRRLYNAVGYFEVDGEGGYRPAHVHRKLFLPTYGVFDEDRFLETGRSVRPVDTRFGRIGILVCEDFWHSLPATILALSGAELIVVASASPARDFRPGGAAWPGGSEADARGGRAAASEDDAGGGRPAGGQPANLARWSRLASGTAEEHGVFVAVSQLVGSEGGKLFPGGSMVVGPEGELISRGPLLDEGTVRATLDGVSIERVRAGTPLLADLEQMLPHLQHSLERSTRSGRWRGRRGHGHRRGGAGGDFAGLRGSGGAGEPSPIVSTDPAVLDLDLDLVETALVRFIQDEVQRRRGFERVVIGVSGGVDSAVSLFLACRALGPENVFGFRLPYATSSADSLAHAELALEATGAHARTIEITGPVDAYLDAFEAEADGRRRGNVMARTRAVILFDQSAGLRALPLGTGNKSERLLGYYTWHADDSPPINPLGDLLKTQVWALARHLGVPEEIISKPASADLIQGVHDEHELGIGYPEADPILHWLVQGYTVDDLVRSGFDEGQVDLVHRRLSSTHWKRELPTVAMLSSSAIGAFYLRPVDY</sequence>
<accession>A0ABU9E8V2</accession>
<dbReference type="Gene3D" id="3.60.110.10">
    <property type="entry name" value="Carbon-nitrogen hydrolase"/>
    <property type="match status" value="1"/>
</dbReference>
<name>A0ABU9E8V2_9BACT</name>
<keyword evidence="4 7" id="KW-0547">Nucleotide-binding</keyword>
<keyword evidence="6 7" id="KW-0520">NAD</keyword>
<feature type="domain" description="CN hydrolase" evidence="10">
    <location>
        <begin position="13"/>
        <end position="293"/>
    </location>
</feature>
<dbReference type="PIRSF" id="PIRSF006630">
    <property type="entry name" value="NADS_GAT"/>
    <property type="match status" value="1"/>
</dbReference>
<evidence type="ECO:0000256" key="7">
    <source>
        <dbReference type="PIRNR" id="PIRNR006630"/>
    </source>
</evidence>
<evidence type="ECO:0000256" key="1">
    <source>
        <dbReference type="ARBA" id="ARBA00005188"/>
    </source>
</evidence>
<feature type="compositionally biased region" description="Low complexity" evidence="9">
    <location>
        <begin position="1"/>
        <end position="15"/>
    </location>
</feature>
<evidence type="ECO:0000256" key="4">
    <source>
        <dbReference type="ARBA" id="ARBA00022741"/>
    </source>
</evidence>
<feature type="region of interest" description="Disordered" evidence="9">
    <location>
        <begin position="191"/>
        <end position="227"/>
    </location>
</feature>
<feature type="compositionally biased region" description="Gly residues" evidence="9">
    <location>
        <begin position="341"/>
        <end position="356"/>
    </location>
</feature>
<dbReference type="InterPro" id="IPR036526">
    <property type="entry name" value="C-N_Hydrolase_sf"/>
</dbReference>
<evidence type="ECO:0000256" key="2">
    <source>
        <dbReference type="ARBA" id="ARBA00007145"/>
    </source>
</evidence>
<feature type="region of interest" description="Disordered" evidence="9">
    <location>
        <begin position="1"/>
        <end position="29"/>
    </location>
</feature>
<evidence type="ECO:0000256" key="6">
    <source>
        <dbReference type="ARBA" id="ARBA00023027"/>
    </source>
</evidence>
<dbReference type="GO" id="GO:0008795">
    <property type="term" value="F:NAD+ synthase activity"/>
    <property type="evidence" value="ECO:0007669"/>
    <property type="project" value="UniProtKB-EC"/>
</dbReference>
<reference evidence="11 12" key="1">
    <citation type="submission" date="2024-02" db="EMBL/GenBank/DDBJ databases">
        <title>A novel Gemmatimonadota bacterium.</title>
        <authorList>
            <person name="Du Z.-J."/>
            <person name="Ye Y.-Q."/>
        </authorList>
    </citation>
    <scope>NUCLEOTIDE SEQUENCE [LARGE SCALE GENOMIC DNA]</scope>
    <source>
        <strain evidence="11 12">DH-20</strain>
    </source>
</reference>
<dbReference type="Proteomes" id="UP001484239">
    <property type="component" value="Unassembled WGS sequence"/>
</dbReference>
<feature type="compositionally biased region" description="Basic and acidic residues" evidence="9">
    <location>
        <begin position="20"/>
        <end position="29"/>
    </location>
</feature>
<comment type="similarity">
    <text evidence="2 7">In the C-terminal section; belongs to the NAD synthetase family.</text>
</comment>
<feature type="compositionally biased region" description="Basic residues" evidence="9">
    <location>
        <begin position="325"/>
        <end position="340"/>
    </location>
</feature>
<dbReference type="Gene3D" id="3.40.50.620">
    <property type="entry name" value="HUPs"/>
    <property type="match status" value="1"/>
</dbReference>
<dbReference type="InterPro" id="IPR014445">
    <property type="entry name" value="Gln-dep_NAD_synthase"/>
</dbReference>
<keyword evidence="12" id="KW-1185">Reference proteome</keyword>
<dbReference type="Pfam" id="PF02540">
    <property type="entry name" value="NAD_synthase"/>
    <property type="match status" value="1"/>
</dbReference>
<organism evidence="11 12">
    <name type="scientific">Gaopeijia maritima</name>
    <dbReference type="NCBI Taxonomy" id="3119007"/>
    <lineage>
        <taxon>Bacteria</taxon>
        <taxon>Pseudomonadati</taxon>
        <taxon>Gemmatimonadota</taxon>
        <taxon>Longimicrobiia</taxon>
        <taxon>Gaopeijiales</taxon>
        <taxon>Gaopeijiaceae</taxon>
        <taxon>Gaopeijia</taxon>
    </lineage>
</organism>
<comment type="similarity">
    <text evidence="8">Belongs to the NAD synthetase family.</text>
</comment>
<dbReference type="PROSITE" id="PS50263">
    <property type="entry name" value="CN_HYDROLASE"/>
    <property type="match status" value="1"/>
</dbReference>
<protein>
    <recommendedName>
        <fullName evidence="7">Glutamine-dependent NAD(+) synthetase</fullName>
        <ecNumber evidence="7">6.3.5.1</ecNumber>
    </recommendedName>
    <alternativeName>
        <fullName evidence="7">NAD(+) synthase [glutamine-hydrolyzing]</fullName>
    </alternativeName>
</protein>
<evidence type="ECO:0000256" key="3">
    <source>
        <dbReference type="ARBA" id="ARBA00022598"/>
    </source>
</evidence>
<dbReference type="InterPro" id="IPR003694">
    <property type="entry name" value="NAD_synthase"/>
</dbReference>
<dbReference type="SUPFAM" id="SSF52402">
    <property type="entry name" value="Adenine nucleotide alpha hydrolases-like"/>
    <property type="match status" value="1"/>
</dbReference>
<keyword evidence="5 7" id="KW-0067">ATP-binding</keyword>
<evidence type="ECO:0000256" key="5">
    <source>
        <dbReference type="ARBA" id="ARBA00022840"/>
    </source>
</evidence>
<dbReference type="NCBIfam" id="NF010587">
    <property type="entry name" value="PRK13980.1"/>
    <property type="match status" value="1"/>
</dbReference>